<dbReference type="SMART" id="SM00260">
    <property type="entry name" value="CheW"/>
    <property type="match status" value="1"/>
</dbReference>
<evidence type="ECO:0000313" key="2">
    <source>
        <dbReference type="EMBL" id="MBM7124738.1"/>
    </source>
</evidence>
<accession>A0ABS2K1V0</accession>
<dbReference type="PANTHER" id="PTHR22617:SF43">
    <property type="entry name" value="PROTEIN PILI"/>
    <property type="match status" value="1"/>
</dbReference>
<evidence type="ECO:0000259" key="1">
    <source>
        <dbReference type="PROSITE" id="PS50851"/>
    </source>
</evidence>
<evidence type="ECO:0000313" key="3">
    <source>
        <dbReference type="Proteomes" id="UP001430149"/>
    </source>
</evidence>
<dbReference type="EMBL" id="JADIKE010000029">
    <property type="protein sequence ID" value="MBM7124738.1"/>
    <property type="molecule type" value="Genomic_DNA"/>
</dbReference>
<dbReference type="Pfam" id="PF01584">
    <property type="entry name" value="CheW"/>
    <property type="match status" value="1"/>
</dbReference>
<proteinExistence type="predicted"/>
<feature type="domain" description="CheW-like" evidence="1">
    <location>
        <begin position="73"/>
        <end position="210"/>
    </location>
</feature>
<gene>
    <name evidence="2" type="ORF">ISP19_05045</name>
</gene>
<protein>
    <submittedName>
        <fullName evidence="2">Chemotaxis protein CheW</fullName>
    </submittedName>
</protein>
<reference evidence="2" key="1">
    <citation type="submission" date="2020-10" db="EMBL/GenBank/DDBJ databases">
        <title>Phylogeny of dyella-like bacteria.</title>
        <authorList>
            <person name="Fu J."/>
        </authorList>
    </citation>
    <scope>NUCLEOTIDE SEQUENCE</scope>
    <source>
        <strain evidence="2">DHOC52</strain>
    </source>
</reference>
<dbReference type="SUPFAM" id="SSF50341">
    <property type="entry name" value="CheW-like"/>
    <property type="match status" value="1"/>
</dbReference>
<organism evidence="2 3">
    <name type="scientific">Dyella flava</name>
    <dbReference type="NCBI Taxonomy" id="1920170"/>
    <lineage>
        <taxon>Bacteria</taxon>
        <taxon>Pseudomonadati</taxon>
        <taxon>Pseudomonadota</taxon>
        <taxon>Gammaproteobacteria</taxon>
        <taxon>Lysobacterales</taxon>
        <taxon>Rhodanobacteraceae</taxon>
        <taxon>Dyella</taxon>
    </lineage>
</organism>
<sequence length="219" mass="24227">MNGNDRTSAKPSTSGKVEKAAIDYRELERRLATARAAIEQGWQPTPEESRGILMARAQALAAEAGQEEPADECIEVVEFQLAYERYAIESRYVREIYPLESLTPLPCAPPFVLGIINLRGEILSVIDIKVFFELPAQGLTDLNKVIVLQMDSMVLGVLADAVNGVRRVRIGEIQPSLPTLANIRDAYLKGLTESRLVILDGEKLLSDTNIVVNEQVHEQ</sequence>
<dbReference type="Gene3D" id="2.40.50.180">
    <property type="entry name" value="CheA-289, Domain 4"/>
    <property type="match status" value="1"/>
</dbReference>
<dbReference type="InterPro" id="IPR002545">
    <property type="entry name" value="CheW-lke_dom"/>
</dbReference>
<dbReference type="Gene3D" id="2.30.30.40">
    <property type="entry name" value="SH3 Domains"/>
    <property type="match status" value="1"/>
</dbReference>
<dbReference type="PROSITE" id="PS50851">
    <property type="entry name" value="CHEW"/>
    <property type="match status" value="1"/>
</dbReference>
<comment type="caution">
    <text evidence="2">The sequence shown here is derived from an EMBL/GenBank/DDBJ whole genome shotgun (WGS) entry which is preliminary data.</text>
</comment>
<dbReference type="RefSeq" id="WP_204680269.1">
    <property type="nucleotide sequence ID" value="NZ_BSNR01000011.1"/>
</dbReference>
<dbReference type="InterPro" id="IPR039315">
    <property type="entry name" value="CheW"/>
</dbReference>
<dbReference type="Proteomes" id="UP001430149">
    <property type="component" value="Unassembled WGS sequence"/>
</dbReference>
<dbReference type="PANTHER" id="PTHR22617">
    <property type="entry name" value="CHEMOTAXIS SENSOR HISTIDINE KINASE-RELATED"/>
    <property type="match status" value="1"/>
</dbReference>
<name>A0ABS2K1V0_9GAMM</name>
<dbReference type="InterPro" id="IPR036061">
    <property type="entry name" value="CheW-like_dom_sf"/>
</dbReference>
<keyword evidence="3" id="KW-1185">Reference proteome</keyword>